<organism evidence="3 4">
    <name type="scientific">Cyclotella cryptica</name>
    <dbReference type="NCBI Taxonomy" id="29204"/>
    <lineage>
        <taxon>Eukaryota</taxon>
        <taxon>Sar</taxon>
        <taxon>Stramenopiles</taxon>
        <taxon>Ochrophyta</taxon>
        <taxon>Bacillariophyta</taxon>
        <taxon>Coscinodiscophyceae</taxon>
        <taxon>Thalassiosirophycidae</taxon>
        <taxon>Stephanodiscales</taxon>
        <taxon>Stephanodiscaceae</taxon>
        <taxon>Cyclotella</taxon>
    </lineage>
</organism>
<reference evidence="3 4" key="1">
    <citation type="journal article" date="2020" name="G3 (Bethesda)">
        <title>Improved Reference Genome for Cyclotella cryptica CCMP332, a Model for Cell Wall Morphogenesis, Salinity Adaptation, and Lipid Production in Diatoms (Bacillariophyta).</title>
        <authorList>
            <person name="Roberts W.R."/>
            <person name="Downey K.M."/>
            <person name="Ruck E.C."/>
            <person name="Traller J.C."/>
            <person name="Alverson A.J."/>
        </authorList>
    </citation>
    <scope>NUCLEOTIDE SEQUENCE [LARGE SCALE GENOMIC DNA]</scope>
    <source>
        <strain evidence="3 4">CCMP332</strain>
    </source>
</reference>
<keyword evidence="2" id="KW-0732">Signal</keyword>
<feature type="compositionally biased region" description="Pro residues" evidence="1">
    <location>
        <begin position="70"/>
        <end position="79"/>
    </location>
</feature>
<proteinExistence type="predicted"/>
<dbReference type="AlphaFoldDB" id="A0ABD3QE67"/>
<evidence type="ECO:0000313" key="4">
    <source>
        <dbReference type="Proteomes" id="UP001516023"/>
    </source>
</evidence>
<dbReference type="Proteomes" id="UP001516023">
    <property type="component" value="Unassembled WGS sequence"/>
</dbReference>
<dbReference type="EMBL" id="JABMIG020000047">
    <property type="protein sequence ID" value="KAL3798254.1"/>
    <property type="molecule type" value="Genomic_DNA"/>
</dbReference>
<evidence type="ECO:0000256" key="2">
    <source>
        <dbReference type="SAM" id="SignalP"/>
    </source>
</evidence>
<keyword evidence="4" id="KW-1185">Reference proteome</keyword>
<sequence length="141" mass="14536">MKFSTVLLAAIATQTAAFAPTPLSHTARSCSSLSAAKSAAEDLELTLKVIMDNLGDDTTGIDDSDDDTPYEPPTPPAPAPVAAAPAAATSSSGVELWSVDYDAAAMLAFKAAGSKGDFGAFKTKYLEETSAMIAKKNPYTK</sequence>
<evidence type="ECO:0000313" key="3">
    <source>
        <dbReference type="EMBL" id="KAL3798254.1"/>
    </source>
</evidence>
<gene>
    <name evidence="3" type="ORF">HJC23_000168</name>
</gene>
<feature type="region of interest" description="Disordered" evidence="1">
    <location>
        <begin position="56"/>
        <end position="86"/>
    </location>
</feature>
<feature type="signal peptide" evidence="2">
    <location>
        <begin position="1"/>
        <end position="17"/>
    </location>
</feature>
<accession>A0ABD3QE67</accession>
<evidence type="ECO:0000256" key="1">
    <source>
        <dbReference type="SAM" id="MobiDB-lite"/>
    </source>
</evidence>
<comment type="caution">
    <text evidence="3">The sequence shown here is derived from an EMBL/GenBank/DDBJ whole genome shotgun (WGS) entry which is preliminary data.</text>
</comment>
<feature type="chain" id="PRO_5044858347" evidence="2">
    <location>
        <begin position="18"/>
        <end position="141"/>
    </location>
</feature>
<name>A0ABD3QE67_9STRA</name>
<feature type="compositionally biased region" description="Acidic residues" evidence="1">
    <location>
        <begin position="59"/>
        <end position="69"/>
    </location>
</feature>
<protein>
    <submittedName>
        <fullName evidence="3">Uncharacterized protein</fullName>
    </submittedName>
</protein>